<sequence>MDTPGSSVYLAQVLAEGEEMRKFSSSFLNIFIPVLLSTILCKDYFTYEALSYSTKQESFPPSDECLKTRSRKAKKRMSGVSFTVLYSCTSEKLLIRVGESEESPKQNPDELSSRKMWVEPANLILVFTRASD</sequence>
<dbReference type="EMBL" id="JAWDGP010006345">
    <property type="protein sequence ID" value="KAK3742719.1"/>
    <property type="molecule type" value="Genomic_DNA"/>
</dbReference>
<dbReference type="Proteomes" id="UP001283361">
    <property type="component" value="Unassembled WGS sequence"/>
</dbReference>
<evidence type="ECO:0000313" key="1">
    <source>
        <dbReference type="EMBL" id="KAK3742719.1"/>
    </source>
</evidence>
<dbReference type="AlphaFoldDB" id="A0AAE1CXA7"/>
<proteinExistence type="predicted"/>
<comment type="caution">
    <text evidence="1">The sequence shown here is derived from an EMBL/GenBank/DDBJ whole genome shotgun (WGS) entry which is preliminary data.</text>
</comment>
<accession>A0AAE1CXA7</accession>
<organism evidence="1 2">
    <name type="scientific">Elysia crispata</name>
    <name type="common">lettuce slug</name>
    <dbReference type="NCBI Taxonomy" id="231223"/>
    <lineage>
        <taxon>Eukaryota</taxon>
        <taxon>Metazoa</taxon>
        <taxon>Spiralia</taxon>
        <taxon>Lophotrochozoa</taxon>
        <taxon>Mollusca</taxon>
        <taxon>Gastropoda</taxon>
        <taxon>Heterobranchia</taxon>
        <taxon>Euthyneura</taxon>
        <taxon>Panpulmonata</taxon>
        <taxon>Sacoglossa</taxon>
        <taxon>Placobranchoidea</taxon>
        <taxon>Plakobranchidae</taxon>
        <taxon>Elysia</taxon>
    </lineage>
</organism>
<reference evidence="1" key="1">
    <citation type="journal article" date="2023" name="G3 (Bethesda)">
        <title>A reference genome for the long-term kleptoplast-retaining sea slug Elysia crispata morphotype clarki.</title>
        <authorList>
            <person name="Eastman K.E."/>
            <person name="Pendleton A.L."/>
            <person name="Shaikh M.A."/>
            <person name="Suttiyut T."/>
            <person name="Ogas R."/>
            <person name="Tomko P."/>
            <person name="Gavelis G."/>
            <person name="Widhalm J.R."/>
            <person name="Wisecaver J.H."/>
        </authorList>
    </citation>
    <scope>NUCLEOTIDE SEQUENCE</scope>
    <source>
        <strain evidence="1">ECLA1</strain>
    </source>
</reference>
<evidence type="ECO:0000313" key="2">
    <source>
        <dbReference type="Proteomes" id="UP001283361"/>
    </source>
</evidence>
<name>A0AAE1CXA7_9GAST</name>
<gene>
    <name evidence="1" type="ORF">RRG08_025661</name>
</gene>
<protein>
    <submittedName>
        <fullName evidence="1">Uncharacterized protein</fullName>
    </submittedName>
</protein>
<keyword evidence="2" id="KW-1185">Reference proteome</keyword>